<protein>
    <recommendedName>
        <fullName evidence="1">DUF218 domain-containing protein</fullName>
    </recommendedName>
</protein>
<dbReference type="PANTHER" id="PTHR30336:SF20">
    <property type="entry name" value="DUF218 DOMAIN-CONTAINING PROTEIN"/>
    <property type="match status" value="1"/>
</dbReference>
<name>A0A8J4AD04_9ACTN</name>
<dbReference type="GO" id="GO:0005886">
    <property type="term" value="C:plasma membrane"/>
    <property type="evidence" value="ECO:0007669"/>
    <property type="project" value="TreeGrafter"/>
</dbReference>
<dbReference type="Proteomes" id="UP000614996">
    <property type="component" value="Unassembled WGS sequence"/>
</dbReference>
<dbReference type="Gene3D" id="3.40.50.620">
    <property type="entry name" value="HUPs"/>
    <property type="match status" value="1"/>
</dbReference>
<accession>A0A8J4AD04</accession>
<dbReference type="InterPro" id="IPR014729">
    <property type="entry name" value="Rossmann-like_a/b/a_fold"/>
</dbReference>
<feature type="domain" description="DUF218" evidence="1">
    <location>
        <begin position="30"/>
        <end position="149"/>
    </location>
</feature>
<dbReference type="PANTHER" id="PTHR30336">
    <property type="entry name" value="INNER MEMBRANE PROTEIN, PROBABLE PERMEASE"/>
    <property type="match status" value="1"/>
</dbReference>
<reference evidence="3" key="1">
    <citation type="journal article" date="2021" name="Int. J. Syst. Evol. Microbiol.">
        <title>Actinocatenispora comari sp. nov., an endophytic actinomycete isolated from aerial parts of Comarum salesowianum.</title>
        <authorList>
            <person name="Oyunbileg N."/>
            <person name="Iizaka Y."/>
            <person name="Hamada M."/>
            <person name="Davaapurev B.O."/>
            <person name="Fukumoto A."/>
            <person name="Tsetseg B."/>
            <person name="Kato F."/>
            <person name="Tamura T."/>
            <person name="Batkhuu J."/>
            <person name="Anzai Y."/>
        </authorList>
    </citation>
    <scope>NUCLEOTIDE SEQUENCE [LARGE SCALE GENOMIC DNA]</scope>
    <source>
        <strain evidence="3">NUM-2625</strain>
    </source>
</reference>
<sequence>MSPEVTDADWADARILWNYHQMGHTPRPVDAGIVLGCHDLGVADTAATLWHAGLAPVLVCSGADNPTRADLFPDGEAAAFAARLIELDVDQAAVLLEPHATNTGANIRLSRNVLAAVGVHAASLMIVSMPYMQRRAFTTCRAVWPEVDVVCAANQTSLDDYVKTIGDDHLVLDHLVGDLQRIIEYPARGFAIAQDIPQPVTDAYRRLIAAGYTRRMLGA</sequence>
<evidence type="ECO:0000313" key="2">
    <source>
        <dbReference type="EMBL" id="GIL29041.1"/>
    </source>
</evidence>
<keyword evidence="3" id="KW-1185">Reference proteome</keyword>
<organism evidence="2 3">
    <name type="scientific">Actinocatenispora comari</name>
    <dbReference type="NCBI Taxonomy" id="2807577"/>
    <lineage>
        <taxon>Bacteria</taxon>
        <taxon>Bacillati</taxon>
        <taxon>Actinomycetota</taxon>
        <taxon>Actinomycetes</taxon>
        <taxon>Micromonosporales</taxon>
        <taxon>Micromonosporaceae</taxon>
        <taxon>Actinocatenispora</taxon>
    </lineage>
</organism>
<dbReference type="EMBL" id="BOPO01000084">
    <property type="protein sequence ID" value="GIL29041.1"/>
    <property type="molecule type" value="Genomic_DNA"/>
</dbReference>
<dbReference type="InterPro" id="IPR051599">
    <property type="entry name" value="Cell_Envelope_Assoc"/>
</dbReference>
<comment type="caution">
    <text evidence="2">The sequence shown here is derived from an EMBL/GenBank/DDBJ whole genome shotgun (WGS) entry which is preliminary data.</text>
</comment>
<dbReference type="AlphaFoldDB" id="A0A8J4AD04"/>
<evidence type="ECO:0000313" key="3">
    <source>
        <dbReference type="Proteomes" id="UP000614996"/>
    </source>
</evidence>
<evidence type="ECO:0000259" key="1">
    <source>
        <dbReference type="Pfam" id="PF02698"/>
    </source>
</evidence>
<dbReference type="Pfam" id="PF02698">
    <property type="entry name" value="DUF218"/>
    <property type="match status" value="1"/>
</dbReference>
<dbReference type="RefSeq" id="WP_207126740.1">
    <property type="nucleotide sequence ID" value="NZ_BOPO01000084.1"/>
</dbReference>
<proteinExistence type="predicted"/>
<dbReference type="InterPro" id="IPR003848">
    <property type="entry name" value="DUF218"/>
</dbReference>
<dbReference type="CDD" id="cd06259">
    <property type="entry name" value="YdcF-like"/>
    <property type="match status" value="1"/>
</dbReference>
<gene>
    <name evidence="2" type="ORF">NUM_42950</name>
</gene>